<evidence type="ECO:0000256" key="1">
    <source>
        <dbReference type="SAM" id="Phobius"/>
    </source>
</evidence>
<keyword evidence="1" id="KW-1133">Transmembrane helix</keyword>
<dbReference type="RefSeq" id="WP_166652396.1">
    <property type="nucleotide sequence ID" value="NZ_SNZR01000011.1"/>
</dbReference>
<feature type="transmembrane region" description="Helical" evidence="1">
    <location>
        <begin position="21"/>
        <end position="43"/>
    </location>
</feature>
<dbReference type="EMBL" id="SNZR01000011">
    <property type="protein sequence ID" value="TDR94636.1"/>
    <property type="molecule type" value="Genomic_DNA"/>
</dbReference>
<reference evidence="2 3" key="1">
    <citation type="submission" date="2019-03" db="EMBL/GenBank/DDBJ databases">
        <title>Genomic Encyclopedia of Type Strains, Phase IV (KMG-IV): sequencing the most valuable type-strain genomes for metagenomic binning, comparative biology and taxonomic classification.</title>
        <authorList>
            <person name="Goeker M."/>
        </authorList>
    </citation>
    <scope>NUCLEOTIDE SEQUENCE [LARGE SCALE GENOMIC DNA]</scope>
    <source>
        <strain evidence="2 3">DSM 25903</strain>
    </source>
</reference>
<dbReference type="AlphaFoldDB" id="A0A4R7CBY8"/>
<accession>A0A4R7CBY8</accession>
<evidence type="ECO:0008006" key="4">
    <source>
        <dbReference type="Google" id="ProtNLM"/>
    </source>
</evidence>
<gene>
    <name evidence="2" type="ORF">EV668_1924</name>
</gene>
<keyword evidence="1" id="KW-0472">Membrane</keyword>
<evidence type="ECO:0000313" key="3">
    <source>
        <dbReference type="Proteomes" id="UP000295122"/>
    </source>
</evidence>
<proteinExistence type="predicted"/>
<protein>
    <recommendedName>
        <fullName evidence="4">Protein CoxF</fullName>
    </recommendedName>
</protein>
<keyword evidence="3" id="KW-1185">Reference proteome</keyword>
<name>A0A4R7CBY8_9HYPH</name>
<comment type="caution">
    <text evidence="2">The sequence shown here is derived from an EMBL/GenBank/DDBJ whole genome shotgun (WGS) entry which is preliminary data.</text>
</comment>
<dbReference type="Proteomes" id="UP000295122">
    <property type="component" value="Unassembled WGS sequence"/>
</dbReference>
<evidence type="ECO:0000313" key="2">
    <source>
        <dbReference type="EMBL" id="TDR94636.1"/>
    </source>
</evidence>
<sequence>MTLEEPERHKLSPEEVRRRRTRSIAIALALGFMVLLFYAVTIAKLGPQVLNRPL</sequence>
<keyword evidence="1" id="KW-0812">Transmembrane</keyword>
<organism evidence="2 3">
    <name type="scientific">Enterovirga rhinocerotis</name>
    <dbReference type="NCBI Taxonomy" id="1339210"/>
    <lineage>
        <taxon>Bacteria</taxon>
        <taxon>Pseudomonadati</taxon>
        <taxon>Pseudomonadota</taxon>
        <taxon>Alphaproteobacteria</taxon>
        <taxon>Hyphomicrobiales</taxon>
        <taxon>Methylobacteriaceae</taxon>
        <taxon>Enterovirga</taxon>
    </lineage>
</organism>